<evidence type="ECO:0000313" key="1">
    <source>
        <dbReference type="EMBL" id="MEE2040093.1"/>
    </source>
</evidence>
<keyword evidence="2" id="KW-1185">Reference proteome</keyword>
<gene>
    <name evidence="1" type="ORF">Q8791_23020</name>
</gene>
<sequence>MSPKPAHVTAAESVVDQLDLYNNRGFVREFVGPTGVAWEQLAAALLDQDTAPFTGRQWARNVADTDRGVLLFAADLALNRWGVDQWDGPTLALARVALRVAAACPVRRAHTQMGTVNVAVGNHTGTLVQAGIVHGGFNL</sequence>
<dbReference type="RefSeq" id="WP_330093862.1">
    <property type="nucleotide sequence ID" value="NZ_JAUZMY010000026.1"/>
</dbReference>
<protein>
    <submittedName>
        <fullName evidence="1">Uncharacterized protein</fullName>
    </submittedName>
</protein>
<reference evidence="1 2" key="1">
    <citation type="submission" date="2023-08" db="EMBL/GenBank/DDBJ databases">
        <authorList>
            <person name="Girao M."/>
            <person name="Carvalho M.F."/>
        </authorList>
    </citation>
    <scope>NUCLEOTIDE SEQUENCE [LARGE SCALE GENOMIC DNA]</scope>
    <source>
        <strain evidence="1 2">CT-R113</strain>
    </source>
</reference>
<organism evidence="1 2">
    <name type="scientific">Nocardiopsis codii</name>
    <dbReference type="NCBI Taxonomy" id="3065942"/>
    <lineage>
        <taxon>Bacteria</taxon>
        <taxon>Bacillati</taxon>
        <taxon>Actinomycetota</taxon>
        <taxon>Actinomycetes</taxon>
        <taxon>Streptosporangiales</taxon>
        <taxon>Nocardiopsidaceae</taxon>
        <taxon>Nocardiopsis</taxon>
    </lineage>
</organism>
<name>A0ABU7KCY0_9ACTN</name>
<comment type="caution">
    <text evidence="1">The sequence shown here is derived from an EMBL/GenBank/DDBJ whole genome shotgun (WGS) entry which is preliminary data.</text>
</comment>
<accession>A0ABU7KCY0</accession>
<dbReference type="EMBL" id="JAUZMY010000026">
    <property type="protein sequence ID" value="MEE2040093.1"/>
    <property type="molecule type" value="Genomic_DNA"/>
</dbReference>
<proteinExistence type="predicted"/>
<evidence type="ECO:0000313" key="2">
    <source>
        <dbReference type="Proteomes" id="UP001356095"/>
    </source>
</evidence>
<dbReference type="Proteomes" id="UP001356095">
    <property type="component" value="Unassembled WGS sequence"/>
</dbReference>